<dbReference type="AlphaFoldDB" id="A0A2A2JIT8"/>
<evidence type="ECO:0000256" key="3">
    <source>
        <dbReference type="ARBA" id="ARBA00005667"/>
    </source>
</evidence>
<keyword evidence="10" id="KW-0496">Mitochondrion</keyword>
<reference evidence="12 13" key="1">
    <citation type="journal article" date="2017" name="Curr. Biol.">
        <title>Genome architecture and evolution of a unichromosomal asexual nematode.</title>
        <authorList>
            <person name="Fradin H."/>
            <person name="Zegar C."/>
            <person name="Gutwein M."/>
            <person name="Lucas J."/>
            <person name="Kovtun M."/>
            <person name="Corcoran D."/>
            <person name="Baugh L.R."/>
            <person name="Kiontke K."/>
            <person name="Gunsalus K."/>
            <person name="Fitch D.H."/>
            <person name="Piano F."/>
        </authorList>
    </citation>
    <scope>NUCLEOTIDE SEQUENCE [LARGE SCALE GENOMIC DNA]</scope>
    <source>
        <strain evidence="12">PF1309</strain>
    </source>
</reference>
<comment type="subcellular location">
    <subcellularLocation>
        <location evidence="2">Mitochondrion inner membrane</location>
        <topology evidence="2">Single-pass membrane protein</topology>
        <orientation evidence="2">Matrix side</orientation>
    </subcellularLocation>
</comment>
<keyword evidence="13" id="KW-1185">Reference proteome</keyword>
<evidence type="ECO:0000256" key="5">
    <source>
        <dbReference type="ARBA" id="ARBA00022660"/>
    </source>
</evidence>
<dbReference type="OrthoDB" id="521512at2759"/>
<organism evidence="12 13">
    <name type="scientific">Diploscapter pachys</name>
    <dbReference type="NCBI Taxonomy" id="2018661"/>
    <lineage>
        <taxon>Eukaryota</taxon>
        <taxon>Metazoa</taxon>
        <taxon>Ecdysozoa</taxon>
        <taxon>Nematoda</taxon>
        <taxon>Chromadorea</taxon>
        <taxon>Rhabditida</taxon>
        <taxon>Rhabditina</taxon>
        <taxon>Rhabditomorpha</taxon>
        <taxon>Rhabditoidea</taxon>
        <taxon>Rhabditidae</taxon>
        <taxon>Diploscapter</taxon>
    </lineage>
</organism>
<keyword evidence="4" id="KW-0813">Transport</keyword>
<evidence type="ECO:0000256" key="2">
    <source>
        <dbReference type="ARBA" id="ARBA00004298"/>
    </source>
</evidence>
<dbReference type="GO" id="GO:0022900">
    <property type="term" value="P:electron transport chain"/>
    <property type="evidence" value="ECO:0007669"/>
    <property type="project" value="InterPro"/>
</dbReference>
<comment type="function">
    <text evidence="1">Accessory subunit of the mitochondrial membrane respiratory chain NADH dehydrogenase (Complex I), that is believed not to be involved in catalysis. Complex I functions in the transfer of electrons from NADH to the respiratory chain. The immediate electron acceptor for the enzyme is believed to be ubiquinone.</text>
</comment>
<keyword evidence="7" id="KW-0999">Mitochondrion inner membrane</keyword>
<dbReference type="STRING" id="2018661.A0A2A2JIT8"/>
<evidence type="ECO:0000313" key="13">
    <source>
        <dbReference type="Proteomes" id="UP000218231"/>
    </source>
</evidence>
<protein>
    <submittedName>
        <fullName evidence="12">Uncharacterized protein</fullName>
    </submittedName>
</protein>
<keyword evidence="5" id="KW-0679">Respiratory chain</keyword>
<evidence type="ECO:0000256" key="9">
    <source>
        <dbReference type="ARBA" id="ARBA00022989"/>
    </source>
</evidence>
<keyword evidence="6" id="KW-0812">Transmembrane</keyword>
<dbReference type="Proteomes" id="UP000218231">
    <property type="component" value="Unassembled WGS sequence"/>
</dbReference>
<gene>
    <name evidence="12" type="ORF">WR25_00652</name>
</gene>
<comment type="similarity">
    <text evidence="3">Belongs to the complex I NDUFB3 subunit family.</text>
</comment>
<sequence length="105" mass="12102">MGGGHHSHEPFVIPKPAIYDNYREFPQLKAHEERLAKLKLRDPWIKNYVFLFDKDRPHVVGQVAHLKRLLMPGFKWGVGFSAALILCEEMYSLATKGHTSWAGHH</sequence>
<dbReference type="InterPro" id="IPR012576">
    <property type="entry name" value="NDUFB3"/>
</dbReference>
<proteinExistence type="inferred from homology"/>
<name>A0A2A2JIT8_9BILA</name>
<evidence type="ECO:0000256" key="4">
    <source>
        <dbReference type="ARBA" id="ARBA00022448"/>
    </source>
</evidence>
<evidence type="ECO:0000256" key="6">
    <source>
        <dbReference type="ARBA" id="ARBA00022692"/>
    </source>
</evidence>
<dbReference type="EMBL" id="LIAE01010403">
    <property type="protein sequence ID" value="PAV61623.1"/>
    <property type="molecule type" value="Genomic_DNA"/>
</dbReference>
<evidence type="ECO:0000256" key="1">
    <source>
        <dbReference type="ARBA" id="ARBA00003195"/>
    </source>
</evidence>
<keyword evidence="8" id="KW-0249">Electron transport</keyword>
<evidence type="ECO:0000256" key="7">
    <source>
        <dbReference type="ARBA" id="ARBA00022792"/>
    </source>
</evidence>
<keyword evidence="11" id="KW-0472">Membrane</keyword>
<dbReference type="Pfam" id="PF08122">
    <property type="entry name" value="NDUF_B12"/>
    <property type="match status" value="1"/>
</dbReference>
<keyword evidence="9" id="KW-1133">Transmembrane helix</keyword>
<evidence type="ECO:0000313" key="12">
    <source>
        <dbReference type="EMBL" id="PAV61623.1"/>
    </source>
</evidence>
<evidence type="ECO:0000256" key="11">
    <source>
        <dbReference type="ARBA" id="ARBA00023136"/>
    </source>
</evidence>
<comment type="caution">
    <text evidence="12">The sequence shown here is derived from an EMBL/GenBank/DDBJ whole genome shotgun (WGS) entry which is preliminary data.</text>
</comment>
<dbReference type="GO" id="GO:0005743">
    <property type="term" value="C:mitochondrial inner membrane"/>
    <property type="evidence" value="ECO:0007669"/>
    <property type="project" value="UniProtKB-SubCell"/>
</dbReference>
<evidence type="ECO:0000256" key="8">
    <source>
        <dbReference type="ARBA" id="ARBA00022982"/>
    </source>
</evidence>
<evidence type="ECO:0000256" key="10">
    <source>
        <dbReference type="ARBA" id="ARBA00023128"/>
    </source>
</evidence>
<accession>A0A2A2JIT8</accession>